<dbReference type="eggNOG" id="KOG2443">
    <property type="taxonomic scope" value="Eukaryota"/>
</dbReference>
<dbReference type="PANTHER" id="PTHR12174:SF23">
    <property type="entry name" value="MINOR HISTOCOMPATIBILITY ANTIGEN H13"/>
    <property type="match status" value="1"/>
</dbReference>
<evidence type="ECO:0000256" key="3">
    <source>
        <dbReference type="ARBA" id="ARBA00022692"/>
    </source>
</evidence>
<dbReference type="InterPro" id="IPR007369">
    <property type="entry name" value="Peptidase_A22B_SPP"/>
</dbReference>
<dbReference type="EMBL" id="KE652799">
    <property type="protein sequence ID" value="EQL00483.1"/>
    <property type="molecule type" value="Genomic_DNA"/>
</dbReference>
<dbReference type="GO" id="GO:0098554">
    <property type="term" value="C:cytoplasmic side of endoplasmic reticulum membrane"/>
    <property type="evidence" value="ECO:0007669"/>
    <property type="project" value="TreeGrafter"/>
</dbReference>
<feature type="transmembrane region" description="Helical" evidence="9">
    <location>
        <begin position="293"/>
        <end position="316"/>
    </location>
</feature>
<evidence type="ECO:0000256" key="7">
    <source>
        <dbReference type="ARBA" id="ARBA00023136"/>
    </source>
</evidence>
<evidence type="ECO:0000256" key="2">
    <source>
        <dbReference type="ARBA" id="ARBA00006859"/>
    </source>
</evidence>
<comment type="subcellular location">
    <subcellularLocation>
        <location evidence="1">Endoplasmic reticulum membrane</location>
        <topology evidence="1">Multi-pass membrane protein</topology>
    </subcellularLocation>
</comment>
<feature type="transmembrane region" description="Helical" evidence="9">
    <location>
        <begin position="37"/>
        <end position="57"/>
    </location>
</feature>
<dbReference type="GO" id="GO:0033619">
    <property type="term" value="P:membrane protein proteolysis"/>
    <property type="evidence" value="ECO:0007669"/>
    <property type="project" value="TreeGrafter"/>
</dbReference>
<keyword evidence="10" id="KW-0645">Protease</keyword>
<dbReference type="SMART" id="SM00730">
    <property type="entry name" value="PSN"/>
    <property type="match status" value="1"/>
</dbReference>
<keyword evidence="6 9" id="KW-1133">Transmembrane helix</keyword>
<feature type="transmembrane region" description="Helical" evidence="9">
    <location>
        <begin position="466"/>
        <end position="484"/>
    </location>
</feature>
<dbReference type="HOGENOM" id="CLU_023799_1_1_1"/>
<dbReference type="Proteomes" id="UP000019374">
    <property type="component" value="Unassembled WGS sequence"/>
</dbReference>
<feature type="region of interest" description="Disordered" evidence="8">
    <location>
        <begin position="530"/>
        <end position="586"/>
    </location>
</feature>
<dbReference type="Pfam" id="PF04258">
    <property type="entry name" value="Peptidase_A22B"/>
    <property type="match status" value="1"/>
</dbReference>
<dbReference type="OrthoDB" id="29661at2759"/>
<evidence type="ECO:0000256" key="4">
    <source>
        <dbReference type="ARBA" id="ARBA00022801"/>
    </source>
</evidence>
<evidence type="ECO:0000256" key="1">
    <source>
        <dbReference type="ARBA" id="ARBA00004477"/>
    </source>
</evidence>
<dbReference type="GO" id="GO:0042500">
    <property type="term" value="F:aspartic endopeptidase activity, intramembrane cleaving"/>
    <property type="evidence" value="ECO:0007669"/>
    <property type="project" value="InterPro"/>
</dbReference>
<keyword evidence="7 9" id="KW-0472">Membrane</keyword>
<feature type="transmembrane region" description="Helical" evidence="9">
    <location>
        <begin position="99"/>
        <end position="117"/>
    </location>
</feature>
<evidence type="ECO:0000313" key="11">
    <source>
        <dbReference type="Proteomes" id="UP000019374"/>
    </source>
</evidence>
<keyword evidence="3 9" id="KW-0812">Transmembrane</keyword>
<evidence type="ECO:0000256" key="6">
    <source>
        <dbReference type="ARBA" id="ARBA00022989"/>
    </source>
</evidence>
<dbReference type="InterPro" id="IPR006639">
    <property type="entry name" value="Preselin/SPP"/>
</dbReference>
<feature type="compositionally biased region" description="Basic and acidic residues" evidence="8">
    <location>
        <begin position="530"/>
        <end position="565"/>
    </location>
</feature>
<keyword evidence="5" id="KW-0256">Endoplasmic reticulum</keyword>
<evidence type="ECO:0000256" key="9">
    <source>
        <dbReference type="SAM" id="Phobius"/>
    </source>
</evidence>
<gene>
    <name evidence="10" type="ORF">OCS_03801</name>
</gene>
<feature type="transmembrane region" description="Helical" evidence="9">
    <location>
        <begin position="336"/>
        <end position="354"/>
    </location>
</feature>
<accession>T5AF63</accession>
<protein>
    <submittedName>
        <fullName evidence="10">Intramembrane protease</fullName>
    </submittedName>
</protein>
<evidence type="ECO:0000256" key="8">
    <source>
        <dbReference type="SAM" id="MobiDB-lite"/>
    </source>
</evidence>
<dbReference type="AlphaFoldDB" id="T5AF63"/>
<feature type="transmembrane region" description="Helical" evidence="9">
    <location>
        <begin position="438"/>
        <end position="460"/>
    </location>
</feature>
<organism evidence="10 11">
    <name type="scientific">Ophiocordyceps sinensis (strain Co18 / CGMCC 3.14243)</name>
    <name type="common">Yarsagumba caterpillar fungus</name>
    <name type="synonym">Hirsutella sinensis</name>
    <dbReference type="NCBI Taxonomy" id="911162"/>
    <lineage>
        <taxon>Eukaryota</taxon>
        <taxon>Fungi</taxon>
        <taxon>Dikarya</taxon>
        <taxon>Ascomycota</taxon>
        <taxon>Pezizomycotina</taxon>
        <taxon>Sordariomycetes</taxon>
        <taxon>Hypocreomycetidae</taxon>
        <taxon>Hypocreales</taxon>
        <taxon>Ophiocordycipitaceae</taxon>
        <taxon>Ophiocordyceps</taxon>
    </lineage>
</organism>
<sequence>MSAEPTPLSPAGGVLDGVNATLNGTESAPGLSSIQDLGFMLLELKLLAGVLGIIYLGSHAALRRPPSASPVKREKAGRKGEDDDDDDERFSQGLEPTDAIMFPLLAAAMLVGLYYLIQWLKDPSMLNKILRWYMSSMSVASLLTLYAHGMELGTSFVFPRYWRARDGSLRRADQRARAVAACDDAGNVVGQPNAEASPFPEPLALLARSERARKAAWEVRGLLTGYWVVRFFMHGVGDERAKIKFAHMMALLLSLATALVYFSTTSPFLSNVLGYGMCYGSFLLLSPTNFLTGALVLVALFFYDIVMVFYTPYMITVATKLEVPIKLTFQAATRKSMLGLGDIVIPGMVIAWALRLDLWIHYLGKVKYESTDLTILEKDATSGEVVSRSETKHKEVKARYVNVKGKWGDGLWARGALFLSPPRQLPVELGAASFRKPYFYAAMTGYTLGMVCTLAMLLVFKQGQPALLYLVPGVLGSLVVTALARGEMRDVWRYTEDGSLDTMDVVVDLDGEGRAIKAVGKLENGVLDTTKDKKEDDKERPDKADGKAKADESTSKSAKEGDAGKRGPRIFLLSLEAPADKEGDDA</sequence>
<comment type="similarity">
    <text evidence="2">Belongs to the peptidase A22B family.</text>
</comment>
<evidence type="ECO:0000256" key="5">
    <source>
        <dbReference type="ARBA" id="ARBA00022824"/>
    </source>
</evidence>
<dbReference type="GO" id="GO:0098553">
    <property type="term" value="C:lumenal side of endoplasmic reticulum membrane"/>
    <property type="evidence" value="ECO:0007669"/>
    <property type="project" value="TreeGrafter"/>
</dbReference>
<feature type="compositionally biased region" description="Basic and acidic residues" evidence="8">
    <location>
        <begin position="71"/>
        <end position="81"/>
    </location>
</feature>
<feature type="region of interest" description="Disordered" evidence="8">
    <location>
        <begin position="63"/>
        <end position="92"/>
    </location>
</feature>
<dbReference type="GO" id="GO:0006465">
    <property type="term" value="P:signal peptide processing"/>
    <property type="evidence" value="ECO:0007669"/>
    <property type="project" value="TreeGrafter"/>
</dbReference>
<evidence type="ECO:0000313" key="10">
    <source>
        <dbReference type="EMBL" id="EQL00483.1"/>
    </source>
</evidence>
<feature type="transmembrane region" description="Helical" evidence="9">
    <location>
        <begin position="245"/>
        <end position="262"/>
    </location>
</feature>
<keyword evidence="4" id="KW-0378">Hydrolase</keyword>
<name>T5AF63_OPHSC</name>
<proteinExistence type="inferred from homology"/>
<reference evidence="10 11" key="1">
    <citation type="journal article" date="2013" name="Chin. Sci. Bull.">
        <title>Genome survey uncovers the secrets of sex and lifestyle in caterpillar fungus.</title>
        <authorList>
            <person name="Hu X."/>
            <person name="Zhang Y."/>
            <person name="Xiao G."/>
            <person name="Zheng P."/>
            <person name="Xia Y."/>
            <person name="Zhang X."/>
            <person name="St Leger R.J."/>
            <person name="Liu X."/>
            <person name="Wang C."/>
        </authorList>
    </citation>
    <scope>NUCLEOTIDE SEQUENCE [LARGE SCALE GENOMIC DNA]</scope>
    <source>
        <strain evidence="11">Co18 / CGMCC 3.14243</strain>
        <tissue evidence="10">Fruit-body</tissue>
    </source>
</reference>
<dbReference type="PANTHER" id="PTHR12174">
    <property type="entry name" value="SIGNAL PEPTIDE PEPTIDASE"/>
    <property type="match status" value="1"/>
</dbReference>